<evidence type="ECO:0000256" key="4">
    <source>
        <dbReference type="ARBA" id="ARBA00022859"/>
    </source>
</evidence>
<dbReference type="GO" id="GO:0042730">
    <property type="term" value="P:fibrinolysis"/>
    <property type="evidence" value="ECO:0007669"/>
    <property type="project" value="TreeGrafter"/>
</dbReference>
<dbReference type="Gene3D" id="3.90.215.10">
    <property type="entry name" value="Gamma Fibrinogen, chain A, domain 1"/>
    <property type="match status" value="1"/>
</dbReference>
<dbReference type="SUPFAM" id="SSF56496">
    <property type="entry name" value="Fibrinogen C-terminal domain-like"/>
    <property type="match status" value="1"/>
</dbReference>
<evidence type="ECO:0000256" key="5">
    <source>
        <dbReference type="ARBA" id="ARBA00023054"/>
    </source>
</evidence>
<proteinExistence type="predicted"/>
<evidence type="ECO:0000313" key="14">
    <source>
        <dbReference type="Proteomes" id="UP000031443"/>
    </source>
</evidence>
<evidence type="ECO:0000256" key="11">
    <source>
        <dbReference type="SAM" id="MobiDB-lite"/>
    </source>
</evidence>
<dbReference type="eggNOG" id="KOG2579">
    <property type="taxonomic scope" value="Eukaryota"/>
</dbReference>
<comment type="subunit">
    <text evidence="10">Homodimer. Interacts (via the Fibrinogen C-terminal domain) with LAG3 (via Ig-like domains 1 and 2).</text>
</comment>
<dbReference type="InterPro" id="IPR036056">
    <property type="entry name" value="Fibrinogen-like_C"/>
</dbReference>
<dbReference type="AlphaFoldDB" id="M7BC17"/>
<dbReference type="PANTHER" id="PTHR47221">
    <property type="entry name" value="FIBRINOGEN ALPHA CHAIN"/>
    <property type="match status" value="1"/>
</dbReference>
<dbReference type="InterPro" id="IPR002181">
    <property type="entry name" value="Fibrinogen_a/b/g_C_dom"/>
</dbReference>
<feature type="compositionally biased region" description="Polar residues" evidence="11">
    <location>
        <begin position="315"/>
        <end position="339"/>
    </location>
</feature>
<dbReference type="STRING" id="8469.M7BC17"/>
<feature type="domain" description="Fibrinogen C-terminal" evidence="12">
    <location>
        <begin position="59"/>
        <end position="291"/>
    </location>
</feature>
<dbReference type="NCBIfam" id="NF040941">
    <property type="entry name" value="GGGWT_bact"/>
    <property type="match status" value="1"/>
</dbReference>
<keyword evidence="3" id="KW-0732">Signal</keyword>
<organism evidence="13 14">
    <name type="scientific">Chelonia mydas</name>
    <name type="common">Green sea-turtle</name>
    <name type="synonym">Chelonia agassizi</name>
    <dbReference type="NCBI Taxonomy" id="8469"/>
    <lineage>
        <taxon>Eukaryota</taxon>
        <taxon>Metazoa</taxon>
        <taxon>Chordata</taxon>
        <taxon>Craniata</taxon>
        <taxon>Vertebrata</taxon>
        <taxon>Euteleostomi</taxon>
        <taxon>Archelosauria</taxon>
        <taxon>Testudinata</taxon>
        <taxon>Testudines</taxon>
        <taxon>Cryptodira</taxon>
        <taxon>Durocryptodira</taxon>
        <taxon>Americhelydia</taxon>
        <taxon>Chelonioidea</taxon>
        <taxon>Cheloniidae</taxon>
        <taxon>Chelonia</taxon>
    </lineage>
</organism>
<feature type="region of interest" description="Disordered" evidence="11">
    <location>
        <begin position="304"/>
        <end position="339"/>
    </location>
</feature>
<dbReference type="InterPro" id="IPR037579">
    <property type="entry name" value="FIB_ANG-like"/>
</dbReference>
<keyword evidence="5" id="KW-0175">Coiled coil</keyword>
<sequence>MAIGNSTLQSCFQEQLRLKAQVRLLEYRVKQQQVKIVQLLQEKEIQYSDTGDENSVIDLGEKRQYADCAEIYNDGHKRSGFYKMKPLQSPSEFLAYCDMSEGGGWTVFQRRSDGSQKFDRVWADYEQGFGNFVSTNGEYWLGNKNLHYLTNQGNYTLRIDLSDFEGERRFAQYKSFRVTDEESSYQLSCGEYSGTAGDSLTGGFHPEVKWWADHRGMKFSTRDRDNDNYEGNCAEEETAGWWFNRCHSSNLNGVYYKGPYTAKTDNGIVWYTWHGWWYSLKSVVMKGQSLRPVLSPAAGTVHATRGKVQGKGSPDGQTSLSGFSNSQQGQEQYLSGPKT</sequence>
<dbReference type="PROSITE" id="PS51406">
    <property type="entry name" value="FIBRINOGEN_C_2"/>
    <property type="match status" value="1"/>
</dbReference>
<dbReference type="GO" id="GO:0072377">
    <property type="term" value="P:blood coagulation, common pathway"/>
    <property type="evidence" value="ECO:0007669"/>
    <property type="project" value="TreeGrafter"/>
</dbReference>
<reference evidence="14" key="1">
    <citation type="journal article" date="2013" name="Nat. Genet.">
        <title>The draft genomes of soft-shell turtle and green sea turtle yield insights into the development and evolution of the turtle-specific body plan.</title>
        <authorList>
            <person name="Wang Z."/>
            <person name="Pascual-Anaya J."/>
            <person name="Zadissa A."/>
            <person name="Li W."/>
            <person name="Niimura Y."/>
            <person name="Huang Z."/>
            <person name="Li C."/>
            <person name="White S."/>
            <person name="Xiong Z."/>
            <person name="Fang D."/>
            <person name="Wang B."/>
            <person name="Ming Y."/>
            <person name="Chen Y."/>
            <person name="Zheng Y."/>
            <person name="Kuraku S."/>
            <person name="Pignatelli M."/>
            <person name="Herrero J."/>
            <person name="Beal K."/>
            <person name="Nozawa M."/>
            <person name="Li Q."/>
            <person name="Wang J."/>
            <person name="Zhang H."/>
            <person name="Yu L."/>
            <person name="Shigenobu S."/>
            <person name="Wang J."/>
            <person name="Liu J."/>
            <person name="Flicek P."/>
            <person name="Searle S."/>
            <person name="Wang J."/>
            <person name="Kuratani S."/>
            <person name="Yin Y."/>
            <person name="Aken B."/>
            <person name="Zhang G."/>
            <person name="Irie N."/>
        </authorList>
    </citation>
    <scope>NUCLEOTIDE SEQUENCE [LARGE SCALE GENOMIC DNA]</scope>
</reference>
<name>M7BC17_CHEMY</name>
<dbReference type="GO" id="GO:0005577">
    <property type="term" value="C:fibrinogen complex"/>
    <property type="evidence" value="ECO:0007669"/>
    <property type="project" value="TreeGrafter"/>
</dbReference>
<evidence type="ECO:0000256" key="7">
    <source>
        <dbReference type="ARBA" id="ARBA00023157"/>
    </source>
</evidence>
<keyword evidence="6" id="KW-1064">Adaptive immunity</keyword>
<dbReference type="CDD" id="cd00087">
    <property type="entry name" value="FReD"/>
    <property type="match status" value="1"/>
</dbReference>
<evidence type="ECO:0000256" key="9">
    <source>
        <dbReference type="ARBA" id="ARBA00049639"/>
    </source>
</evidence>
<keyword evidence="14" id="KW-1185">Reference proteome</keyword>
<dbReference type="GO" id="GO:0005201">
    <property type="term" value="F:extracellular matrix structural constituent"/>
    <property type="evidence" value="ECO:0007669"/>
    <property type="project" value="TreeGrafter"/>
</dbReference>
<protein>
    <recommendedName>
        <fullName evidence="8">Fibrinogen-like protein 1</fullName>
    </recommendedName>
</protein>
<dbReference type="Proteomes" id="UP000031443">
    <property type="component" value="Unassembled WGS sequence"/>
</dbReference>
<evidence type="ECO:0000256" key="8">
    <source>
        <dbReference type="ARBA" id="ARBA00039489"/>
    </source>
</evidence>
<gene>
    <name evidence="13" type="ORF">UY3_09741</name>
</gene>
<accession>M7BC17</accession>
<dbReference type="PANTHER" id="PTHR47221:SF8">
    <property type="entry name" value="FIBRINOGEN LIKE 1A"/>
    <property type="match status" value="1"/>
</dbReference>
<evidence type="ECO:0000256" key="3">
    <source>
        <dbReference type="ARBA" id="ARBA00022729"/>
    </source>
</evidence>
<dbReference type="GO" id="GO:0034116">
    <property type="term" value="P:positive regulation of heterotypic cell-cell adhesion"/>
    <property type="evidence" value="ECO:0007669"/>
    <property type="project" value="TreeGrafter"/>
</dbReference>
<evidence type="ECO:0000256" key="6">
    <source>
        <dbReference type="ARBA" id="ARBA00023130"/>
    </source>
</evidence>
<dbReference type="GO" id="GO:0030674">
    <property type="term" value="F:protein-macromolecule adaptor activity"/>
    <property type="evidence" value="ECO:0007669"/>
    <property type="project" value="TreeGrafter"/>
</dbReference>
<dbReference type="PROSITE" id="PS00514">
    <property type="entry name" value="FIBRINOGEN_C_1"/>
    <property type="match status" value="1"/>
</dbReference>
<dbReference type="InterPro" id="IPR020837">
    <property type="entry name" value="Fibrinogen_CS"/>
</dbReference>
<evidence type="ECO:0000256" key="1">
    <source>
        <dbReference type="ARBA" id="ARBA00004613"/>
    </source>
</evidence>
<dbReference type="EMBL" id="KB537130">
    <property type="protein sequence ID" value="EMP33115.1"/>
    <property type="molecule type" value="Genomic_DNA"/>
</dbReference>
<keyword evidence="7" id="KW-1015">Disulfide bond</keyword>
<dbReference type="SMART" id="SM00186">
    <property type="entry name" value="FBG"/>
    <property type="match status" value="1"/>
</dbReference>
<evidence type="ECO:0000256" key="10">
    <source>
        <dbReference type="ARBA" id="ARBA00049681"/>
    </source>
</evidence>
<comment type="subcellular location">
    <subcellularLocation>
        <location evidence="1">Secreted</location>
    </subcellularLocation>
</comment>
<comment type="function">
    <text evidence="9">Immune suppressive molecule that inhibits antigen-specific T-cell activation by acting as a major ligand of LAG3. Responsible for LAG3 T-cell inhibitory function. Binds LAG3 independently from MHC class II (MHC-II). Secreted by, and promotes growth of, hepatocytes.</text>
</comment>
<evidence type="ECO:0000313" key="13">
    <source>
        <dbReference type="EMBL" id="EMP33115.1"/>
    </source>
</evidence>
<keyword evidence="4" id="KW-0391">Immunity</keyword>
<keyword evidence="2" id="KW-0964">Secreted</keyword>
<dbReference type="Pfam" id="PF00147">
    <property type="entry name" value="Fibrinogen_C"/>
    <property type="match status" value="1"/>
</dbReference>
<dbReference type="GO" id="GO:0070527">
    <property type="term" value="P:platelet aggregation"/>
    <property type="evidence" value="ECO:0007669"/>
    <property type="project" value="TreeGrafter"/>
</dbReference>
<dbReference type="GO" id="GO:0002250">
    <property type="term" value="P:adaptive immune response"/>
    <property type="evidence" value="ECO:0007669"/>
    <property type="project" value="UniProtKB-KW"/>
</dbReference>
<dbReference type="InterPro" id="IPR014716">
    <property type="entry name" value="Fibrinogen_a/b/g_C_1"/>
</dbReference>
<evidence type="ECO:0000259" key="12">
    <source>
        <dbReference type="PROSITE" id="PS51406"/>
    </source>
</evidence>
<dbReference type="Gene3D" id="4.10.530.10">
    <property type="entry name" value="Gamma-fibrinogen Carboxyl Terminal Fragment, domain 2"/>
    <property type="match status" value="1"/>
</dbReference>
<evidence type="ECO:0000256" key="2">
    <source>
        <dbReference type="ARBA" id="ARBA00022525"/>
    </source>
</evidence>
<dbReference type="FunFam" id="3.90.215.10:FF:000001">
    <property type="entry name" value="Tenascin isoform 1"/>
    <property type="match status" value="1"/>
</dbReference>